<dbReference type="FunFam" id="1.10.630.10:FF:000051">
    <property type="entry name" value="Cytochrome P450 monooxygenase (Fum15)"/>
    <property type="match status" value="1"/>
</dbReference>
<dbReference type="Gene3D" id="1.10.630.10">
    <property type="entry name" value="Cytochrome P450"/>
    <property type="match status" value="1"/>
</dbReference>
<dbReference type="EMBL" id="LGRN01000544">
    <property type="protein sequence ID" value="OJD11453.1"/>
    <property type="molecule type" value="Genomic_DNA"/>
</dbReference>
<dbReference type="InterPro" id="IPR050121">
    <property type="entry name" value="Cytochrome_P450_monoxygenase"/>
</dbReference>
<dbReference type="PRINTS" id="PR00385">
    <property type="entry name" value="P450"/>
</dbReference>
<feature type="binding site" description="axial binding residue" evidence="1">
    <location>
        <position position="457"/>
    </location>
    <ligand>
        <name>heme</name>
        <dbReference type="ChEBI" id="CHEBI:30413"/>
    </ligand>
    <ligandPart>
        <name>Fe</name>
        <dbReference type="ChEBI" id="CHEBI:18248"/>
    </ligandPart>
</feature>
<sequence>MSSRFALWIGFPFVVTALATSYFPTYSIRESFALTFIVLSIGRSIWNGHFESLVKLPGGCSSRKWMQEVPNSGLLRYYLIANSERILVLSAKALGEVLVSKCDDYIKPSHVKVLLESKIGKGILLTEGEHHRYQRKLLQPAFSFRHVKTLYPIFWNKGIEMANAIVKSLELSPEKPKVIRVSDWANRITLDIIGLAGMDHDFDSIHNPMNRLHMEYRKVFREPSKLTMFLQFSSLLISPRLFTHLPLKHNRKVEEGVQYIRSICKQIVLEKRQKMERKETGGVDILSIAMESGGFTNEQLVDQMMTFLAAGHETTASALQYVIYALCKHSKIQTRLREEIRSSLSSISFDSPTPIASSLIDSLPYLHAVCSETLRFYSPVPFTVREAVRDTMLLDTFIPKGTNITIAPAATNHDPDLWGPDAGIFNPERWMGPGKTNSGGATNNYAFLTFIHGPRSCIGSTFARSELACLVAVMVGRFEMELLEPEKELIIKKGGVAAPEDGVVVKLKVVENGT</sequence>
<dbReference type="PRINTS" id="PR00463">
    <property type="entry name" value="EP450I"/>
</dbReference>
<name>A0A1J9Q8F0_9EURO</name>
<protein>
    <recommendedName>
        <fullName evidence="4">Cytochrome P450 monooxygenase</fullName>
    </recommendedName>
</protein>
<keyword evidence="1" id="KW-0408">Iron</keyword>
<dbReference type="PANTHER" id="PTHR24305">
    <property type="entry name" value="CYTOCHROME P450"/>
    <property type="match status" value="1"/>
</dbReference>
<dbReference type="OrthoDB" id="1470350at2759"/>
<comment type="cofactor">
    <cofactor evidence="1">
        <name>heme</name>
        <dbReference type="ChEBI" id="CHEBI:30413"/>
    </cofactor>
</comment>
<dbReference type="InterPro" id="IPR001128">
    <property type="entry name" value="Cyt_P450"/>
</dbReference>
<dbReference type="SUPFAM" id="SSF48264">
    <property type="entry name" value="Cytochrome P450"/>
    <property type="match status" value="1"/>
</dbReference>
<dbReference type="STRING" id="1447872.A0A1J9Q8F0"/>
<proteinExistence type="predicted"/>
<evidence type="ECO:0000313" key="3">
    <source>
        <dbReference type="Proteomes" id="UP000182235"/>
    </source>
</evidence>
<gene>
    <name evidence="2" type="ORF">AJ78_07780</name>
</gene>
<dbReference type="Pfam" id="PF00067">
    <property type="entry name" value="p450"/>
    <property type="match status" value="1"/>
</dbReference>
<dbReference type="Proteomes" id="UP000182235">
    <property type="component" value="Unassembled WGS sequence"/>
</dbReference>
<dbReference type="GO" id="GO:0004497">
    <property type="term" value="F:monooxygenase activity"/>
    <property type="evidence" value="ECO:0007669"/>
    <property type="project" value="InterPro"/>
</dbReference>
<evidence type="ECO:0008006" key="4">
    <source>
        <dbReference type="Google" id="ProtNLM"/>
    </source>
</evidence>
<reference evidence="2 3" key="1">
    <citation type="submission" date="2015-07" db="EMBL/GenBank/DDBJ databases">
        <title>Emmonsia species relationships and genome sequence.</title>
        <authorList>
            <consortium name="The Broad Institute Genomics Platform"/>
            <person name="Cuomo C.A."/>
            <person name="Munoz J.F."/>
            <person name="Imamovic A."/>
            <person name="Priest M.E."/>
            <person name="Young S."/>
            <person name="Clay O.K."/>
            <person name="McEwen J.G."/>
        </authorList>
    </citation>
    <scope>NUCLEOTIDE SEQUENCE [LARGE SCALE GENOMIC DNA]</scope>
    <source>
        <strain evidence="2 3">UAMH 9510</strain>
    </source>
</reference>
<dbReference type="GO" id="GO:0016705">
    <property type="term" value="F:oxidoreductase activity, acting on paired donors, with incorporation or reduction of molecular oxygen"/>
    <property type="evidence" value="ECO:0007669"/>
    <property type="project" value="InterPro"/>
</dbReference>
<dbReference type="CDD" id="cd11069">
    <property type="entry name" value="CYP_FUM15-like"/>
    <property type="match status" value="1"/>
</dbReference>
<keyword evidence="1" id="KW-0349">Heme</keyword>
<dbReference type="VEuPathDB" id="FungiDB:AJ78_07780"/>
<organism evidence="2 3">
    <name type="scientific">Emergomyces pasteurianus Ep9510</name>
    <dbReference type="NCBI Taxonomy" id="1447872"/>
    <lineage>
        <taxon>Eukaryota</taxon>
        <taxon>Fungi</taxon>
        <taxon>Dikarya</taxon>
        <taxon>Ascomycota</taxon>
        <taxon>Pezizomycotina</taxon>
        <taxon>Eurotiomycetes</taxon>
        <taxon>Eurotiomycetidae</taxon>
        <taxon>Onygenales</taxon>
        <taxon>Ajellomycetaceae</taxon>
        <taxon>Emergomyces</taxon>
    </lineage>
</organism>
<dbReference type="InterPro" id="IPR002401">
    <property type="entry name" value="Cyt_P450_E_grp-I"/>
</dbReference>
<dbReference type="GO" id="GO:0005506">
    <property type="term" value="F:iron ion binding"/>
    <property type="evidence" value="ECO:0007669"/>
    <property type="project" value="InterPro"/>
</dbReference>
<dbReference type="GO" id="GO:0020037">
    <property type="term" value="F:heme binding"/>
    <property type="evidence" value="ECO:0007669"/>
    <property type="project" value="InterPro"/>
</dbReference>
<dbReference type="PANTHER" id="PTHR24305:SF227">
    <property type="entry name" value="P450, PUTATIVE (EUROFUNG)-RELATED"/>
    <property type="match status" value="1"/>
</dbReference>
<comment type="caution">
    <text evidence="2">The sequence shown here is derived from an EMBL/GenBank/DDBJ whole genome shotgun (WGS) entry which is preliminary data.</text>
</comment>
<dbReference type="AlphaFoldDB" id="A0A1J9Q8F0"/>
<keyword evidence="1" id="KW-0479">Metal-binding</keyword>
<keyword evidence="3" id="KW-1185">Reference proteome</keyword>
<accession>A0A1J9Q8F0</accession>
<evidence type="ECO:0000256" key="1">
    <source>
        <dbReference type="PIRSR" id="PIRSR602401-1"/>
    </source>
</evidence>
<evidence type="ECO:0000313" key="2">
    <source>
        <dbReference type="EMBL" id="OJD11453.1"/>
    </source>
</evidence>
<dbReference type="InterPro" id="IPR036396">
    <property type="entry name" value="Cyt_P450_sf"/>
</dbReference>